<evidence type="ECO:0000256" key="1">
    <source>
        <dbReference type="ARBA" id="ARBA00006926"/>
    </source>
</evidence>
<proteinExistence type="inferred from homology"/>
<accession>A0ABP7WIK9</accession>
<dbReference type="Gene3D" id="3.40.30.10">
    <property type="entry name" value="Glutaredoxin"/>
    <property type="match status" value="1"/>
</dbReference>
<dbReference type="GO" id="GO:0004601">
    <property type="term" value="F:peroxidase activity"/>
    <property type="evidence" value="ECO:0007669"/>
    <property type="project" value="UniProtKB-KW"/>
</dbReference>
<protein>
    <recommendedName>
        <fullName evidence="4">Glutathione peroxidase</fullName>
    </recommendedName>
</protein>
<dbReference type="PIRSF" id="PIRSF000303">
    <property type="entry name" value="Glutathion_perox"/>
    <property type="match status" value="1"/>
</dbReference>
<comment type="caution">
    <text evidence="5">The sequence shown here is derived from an EMBL/GenBank/DDBJ whole genome shotgun (WGS) entry which is preliminary data.</text>
</comment>
<name>A0ABP7WIK9_9GAMM</name>
<evidence type="ECO:0000256" key="2">
    <source>
        <dbReference type="ARBA" id="ARBA00022559"/>
    </source>
</evidence>
<organism evidence="5 6">
    <name type="scientific">Zhongshania borealis</name>
    <dbReference type="NCBI Taxonomy" id="889488"/>
    <lineage>
        <taxon>Bacteria</taxon>
        <taxon>Pseudomonadati</taxon>
        <taxon>Pseudomonadota</taxon>
        <taxon>Gammaproteobacteria</taxon>
        <taxon>Cellvibrionales</taxon>
        <taxon>Spongiibacteraceae</taxon>
        <taxon>Zhongshania</taxon>
    </lineage>
</organism>
<dbReference type="EMBL" id="BAABDM010000001">
    <property type="protein sequence ID" value="GAA4089849.1"/>
    <property type="molecule type" value="Genomic_DNA"/>
</dbReference>
<dbReference type="Proteomes" id="UP001500392">
    <property type="component" value="Unassembled WGS sequence"/>
</dbReference>
<dbReference type="PANTHER" id="PTHR11592:SF44">
    <property type="entry name" value="GLUTATHIONE PEROXIDASE"/>
    <property type="match status" value="1"/>
</dbReference>
<comment type="similarity">
    <text evidence="1 4">Belongs to the glutathione peroxidase family.</text>
</comment>
<dbReference type="RefSeq" id="WP_344933259.1">
    <property type="nucleotide sequence ID" value="NZ_BAABDM010000001.1"/>
</dbReference>
<reference evidence="6" key="1">
    <citation type="journal article" date="2019" name="Int. J. Syst. Evol. Microbiol.">
        <title>The Global Catalogue of Microorganisms (GCM) 10K type strain sequencing project: providing services to taxonomists for standard genome sequencing and annotation.</title>
        <authorList>
            <consortium name="The Broad Institute Genomics Platform"/>
            <consortium name="The Broad Institute Genome Sequencing Center for Infectious Disease"/>
            <person name="Wu L."/>
            <person name="Ma J."/>
        </authorList>
    </citation>
    <scope>NUCLEOTIDE SEQUENCE [LARGE SCALE GENOMIC DNA]</scope>
    <source>
        <strain evidence="6">JCM 17304</strain>
    </source>
</reference>
<dbReference type="PANTHER" id="PTHR11592">
    <property type="entry name" value="GLUTATHIONE PEROXIDASE"/>
    <property type="match status" value="1"/>
</dbReference>
<keyword evidence="6" id="KW-1185">Reference proteome</keyword>
<evidence type="ECO:0000313" key="5">
    <source>
        <dbReference type="EMBL" id="GAA4089849.1"/>
    </source>
</evidence>
<keyword evidence="3 4" id="KW-0560">Oxidoreductase</keyword>
<gene>
    <name evidence="5" type="ORF">GCM10022414_11180</name>
</gene>
<evidence type="ECO:0000256" key="3">
    <source>
        <dbReference type="ARBA" id="ARBA00023002"/>
    </source>
</evidence>
<dbReference type="PRINTS" id="PR01011">
    <property type="entry name" value="GLUTPROXDASE"/>
</dbReference>
<keyword evidence="2 4" id="KW-0575">Peroxidase</keyword>
<dbReference type="InterPro" id="IPR036249">
    <property type="entry name" value="Thioredoxin-like_sf"/>
</dbReference>
<dbReference type="PROSITE" id="PS51355">
    <property type="entry name" value="GLUTATHIONE_PEROXID_3"/>
    <property type="match status" value="1"/>
</dbReference>
<dbReference type="SUPFAM" id="SSF52833">
    <property type="entry name" value="Thioredoxin-like"/>
    <property type="match status" value="1"/>
</dbReference>
<evidence type="ECO:0000313" key="6">
    <source>
        <dbReference type="Proteomes" id="UP001500392"/>
    </source>
</evidence>
<sequence length="189" mass="20368">MHPSTQFLKPILRFICVFAISHSAAAWQCPENLKQSRATLEAGQLNLCTTLLGAKAVLVVNTASMCGYTPQFEGLESLYQEFKDQGLLVLGVPTADFGNQEYSDAAKTARVCHANYGVSFPVFHKSCIACAKPDPLLSLVAEASATPPKWNFYKYVFDPASGSTKAFDSKTTPDAAALRTAITALLSPQ</sequence>
<dbReference type="Pfam" id="PF00255">
    <property type="entry name" value="GSHPx"/>
    <property type="match status" value="1"/>
</dbReference>
<evidence type="ECO:0000256" key="4">
    <source>
        <dbReference type="RuleBase" id="RU000499"/>
    </source>
</evidence>
<dbReference type="InterPro" id="IPR000889">
    <property type="entry name" value="Glutathione_peroxidase"/>
</dbReference>